<dbReference type="Gene3D" id="2.160.20.10">
    <property type="entry name" value="Single-stranded right-handed beta-helix, Pectin lyase-like"/>
    <property type="match status" value="1"/>
</dbReference>
<dbReference type="InterPro" id="IPR012334">
    <property type="entry name" value="Pectin_lyas_fold"/>
</dbReference>
<keyword evidence="3" id="KW-1133">Transmembrane helix</keyword>
<dbReference type="STRING" id="390640.SAMN04488034_103251"/>
<dbReference type="Proteomes" id="UP000199448">
    <property type="component" value="Unassembled WGS sequence"/>
</dbReference>
<proteinExistence type="predicted"/>
<evidence type="ECO:0000256" key="1">
    <source>
        <dbReference type="ARBA" id="ARBA00022729"/>
    </source>
</evidence>
<keyword evidence="1" id="KW-0732">Signal</keyword>
<keyword evidence="3" id="KW-0472">Membrane</keyword>
<dbReference type="Pfam" id="PF02412">
    <property type="entry name" value="TSP_3"/>
    <property type="match status" value="2"/>
</dbReference>
<dbReference type="GO" id="GO:0005509">
    <property type="term" value="F:calcium ion binding"/>
    <property type="evidence" value="ECO:0007669"/>
    <property type="project" value="InterPro"/>
</dbReference>
<dbReference type="InterPro" id="IPR021655">
    <property type="entry name" value="Put_metal-bd"/>
</dbReference>
<dbReference type="SUPFAM" id="SSF103647">
    <property type="entry name" value="TSP type-3 repeat"/>
    <property type="match status" value="1"/>
</dbReference>
<sequence>MEKFYTSSGRLLWRSIFQLNGKIKTIILTPLIIFCFCVSMVGQNIIIVESTNDDPDTDLTDGICADRNGKCTLRAAIETANQTSEIDKIIFDLQGTSPFVFNLTQDLPPIKETIILDATTQSGYSWSTPVIVVDGKGVARFGFKLEGQSSGSKIKGFVMGNFNMMGEADILQNGTAIYANSTGSHHFTGNFLGIAFNGISAFSNTFGMALVNSSGNTIGGEQVSDRNVISGNFIQDGWGIGIYIHGEESFENRILGNFIGTDATGTRAVPNHWGIVTHVGANNTFIGGATAQERNVISGNIRTGVYVLSPDNVISGNYIGLSVDGEMLTDLGESRQQGIRLWTSSASGNTIGGLNPGEGNVISGNIYFNAITIGASPEYPIVGNKVLGNYIGTDPSGQRAIPNYRGMSITAHATTIANNVISGNESIGLSFHASKDTKVYNNLIGTKVDGVSPLGNGENGIMIVNGSENNEIGSSSLGQSNTIAFNTGAGIVIYYSDYIGSQVKTQPLQNSLWGNRIFGNSDIGIDLNSDGVTQNDRNDADDGANHLQNYPDLSEGASLEDGTLNVSYTISSEPGYSAFPLTIDIYKSDGNRQGIEYLGEIIYTENDIPKGKNSASASLVTPATSSLQPGNLIVATATDAAGNTSEFSTEVQVTGNCTLQTWYVDADNDTFGVDSAATNISSCTKPEGNYVMIAGDCNDSEPTINPAAEDIPDDGVDQDCDGADATSSIVDTDKDGIADSVDNCPEVSNPDQLDADGNGIGDACENAVCIGTDSLIITECTSGSTVYWTLSNEGSCSTTGRWEVRKSNESGTFTLGAGETTTFTTQAASKGQTQVSVYWMDSFGGEMKSTVNASGTGCSSPASVSTVKADTSTFQNSEEVSVFPNPIDETGFYISFPNALGGQSFTAEIYDNLGRVLVQTIFEVPSEGGNIFWNIDHSGWSEGIYILNLMGPYQQYQVQLMKGL</sequence>
<gene>
    <name evidence="4" type="ORF">SAMN04488034_103251</name>
</gene>
<reference evidence="4 5" key="1">
    <citation type="submission" date="2016-10" db="EMBL/GenBank/DDBJ databases">
        <authorList>
            <person name="de Groot N.N."/>
        </authorList>
    </citation>
    <scope>NUCLEOTIDE SEQUENCE [LARGE SCALE GENOMIC DNA]</scope>
    <source>
        <strain evidence="4 5">DSM 23553</strain>
    </source>
</reference>
<name>A0A1H5N0Z9_9FLAO</name>
<dbReference type="EMBL" id="FNUG01000003">
    <property type="protein sequence ID" value="SEE95244.1"/>
    <property type="molecule type" value="Genomic_DNA"/>
</dbReference>
<dbReference type="Pfam" id="PF11617">
    <property type="entry name" value="Cu-binding_MopE"/>
    <property type="match status" value="1"/>
</dbReference>
<evidence type="ECO:0000313" key="4">
    <source>
        <dbReference type="EMBL" id="SEE95244.1"/>
    </source>
</evidence>
<dbReference type="AlphaFoldDB" id="A0A1H5N0Z9"/>
<dbReference type="Gene3D" id="4.10.1080.10">
    <property type="entry name" value="TSP type-3 repeat"/>
    <property type="match status" value="1"/>
</dbReference>
<dbReference type="SUPFAM" id="SSF51126">
    <property type="entry name" value="Pectin lyase-like"/>
    <property type="match status" value="1"/>
</dbReference>
<dbReference type="RefSeq" id="WP_176763458.1">
    <property type="nucleotide sequence ID" value="NZ_FNGG01000003.1"/>
</dbReference>
<organism evidence="4 5">
    <name type="scientific">Salinimicrobium catena</name>
    <dbReference type="NCBI Taxonomy" id="390640"/>
    <lineage>
        <taxon>Bacteria</taxon>
        <taxon>Pseudomonadati</taxon>
        <taxon>Bacteroidota</taxon>
        <taxon>Flavobacteriia</taxon>
        <taxon>Flavobacteriales</taxon>
        <taxon>Flavobacteriaceae</taxon>
        <taxon>Salinimicrobium</taxon>
    </lineage>
</organism>
<protein>
    <submittedName>
        <fullName evidence="4">Por secretion system C-terminal sorting domain-containing protein/CSLREA domain-containing protein</fullName>
    </submittedName>
</protein>
<evidence type="ECO:0000313" key="5">
    <source>
        <dbReference type="Proteomes" id="UP000199448"/>
    </source>
</evidence>
<dbReference type="InterPro" id="IPR011050">
    <property type="entry name" value="Pectin_lyase_fold/virulence"/>
</dbReference>
<dbReference type="InterPro" id="IPR006626">
    <property type="entry name" value="PbH1"/>
</dbReference>
<evidence type="ECO:0000256" key="2">
    <source>
        <dbReference type="SAM" id="MobiDB-lite"/>
    </source>
</evidence>
<keyword evidence="5" id="KW-1185">Reference proteome</keyword>
<dbReference type="InterPro" id="IPR003367">
    <property type="entry name" value="Thrombospondin_3-like_rpt"/>
</dbReference>
<feature type="transmembrane region" description="Helical" evidence="3">
    <location>
        <begin position="21"/>
        <end position="42"/>
    </location>
</feature>
<feature type="region of interest" description="Disordered" evidence="2">
    <location>
        <begin position="530"/>
        <end position="558"/>
    </location>
</feature>
<keyword evidence="3" id="KW-0812">Transmembrane</keyword>
<dbReference type="GO" id="GO:0007155">
    <property type="term" value="P:cell adhesion"/>
    <property type="evidence" value="ECO:0007669"/>
    <property type="project" value="InterPro"/>
</dbReference>
<dbReference type="InterPro" id="IPR028974">
    <property type="entry name" value="TSP_type-3_rpt"/>
</dbReference>
<dbReference type="SMART" id="SM00710">
    <property type="entry name" value="PbH1"/>
    <property type="match status" value="5"/>
</dbReference>
<dbReference type="NCBIfam" id="TIGR04183">
    <property type="entry name" value="Por_Secre_tail"/>
    <property type="match status" value="1"/>
</dbReference>
<accession>A0A1H5N0Z9</accession>
<dbReference type="InterPro" id="IPR026444">
    <property type="entry name" value="Secre_tail"/>
</dbReference>
<evidence type="ECO:0000256" key="3">
    <source>
        <dbReference type="SAM" id="Phobius"/>
    </source>
</evidence>